<name>M3A0D7_PSEFD</name>
<dbReference type="OrthoDB" id="2951834at2759"/>
<dbReference type="Proteomes" id="UP000016932">
    <property type="component" value="Unassembled WGS sequence"/>
</dbReference>
<dbReference type="InterPro" id="IPR038883">
    <property type="entry name" value="AN11006-like"/>
</dbReference>
<dbReference type="KEGG" id="pfj:MYCFIDRAFT_195623"/>
<dbReference type="PANTHER" id="PTHR42085:SF2">
    <property type="entry name" value="F-BOX DOMAIN-CONTAINING PROTEIN"/>
    <property type="match status" value="1"/>
</dbReference>
<evidence type="ECO:0008006" key="3">
    <source>
        <dbReference type="Google" id="ProtNLM"/>
    </source>
</evidence>
<protein>
    <recommendedName>
        <fullName evidence="3">F-box domain-containing protein</fullName>
    </recommendedName>
</protein>
<dbReference type="eggNOG" id="ENOG502SWCA">
    <property type="taxonomic scope" value="Eukaryota"/>
</dbReference>
<keyword evidence="2" id="KW-1185">Reference proteome</keyword>
<proteinExistence type="predicted"/>
<organism evidence="1 2">
    <name type="scientific">Pseudocercospora fijiensis (strain CIRAD86)</name>
    <name type="common">Black leaf streak disease fungus</name>
    <name type="synonym">Mycosphaerella fijiensis</name>
    <dbReference type="NCBI Taxonomy" id="383855"/>
    <lineage>
        <taxon>Eukaryota</taxon>
        <taxon>Fungi</taxon>
        <taxon>Dikarya</taxon>
        <taxon>Ascomycota</taxon>
        <taxon>Pezizomycotina</taxon>
        <taxon>Dothideomycetes</taxon>
        <taxon>Dothideomycetidae</taxon>
        <taxon>Mycosphaerellales</taxon>
        <taxon>Mycosphaerellaceae</taxon>
        <taxon>Pseudocercospora</taxon>
    </lineage>
</organism>
<accession>M3A0D7</accession>
<dbReference type="VEuPathDB" id="FungiDB:MYCFIDRAFT_195623"/>
<dbReference type="GeneID" id="19335506"/>
<dbReference type="RefSeq" id="XP_007925248.1">
    <property type="nucleotide sequence ID" value="XM_007927057.1"/>
</dbReference>
<sequence>MSQPTPKQANTPSAKDEQKCRLLTLPGELRNRIYRLVLLTANNEKISISSTGFSRPALTRVNKQVRRETLKIFYYENRFKTTIHAFHPALLRKFIACICTADSELEQRLLSYTLSVPLDSPSWSNLMAWAKEYHGKILLARPHPPKKLREFEMSDMTRHVVGAMFETVRVLRKQPWKQVEEVLGVSRPTLITLDRRWEED</sequence>
<reference evidence="1 2" key="1">
    <citation type="journal article" date="2012" name="PLoS Pathog.">
        <title>Diverse lifestyles and strategies of plant pathogenesis encoded in the genomes of eighteen Dothideomycetes fungi.</title>
        <authorList>
            <person name="Ohm R.A."/>
            <person name="Feau N."/>
            <person name="Henrissat B."/>
            <person name="Schoch C.L."/>
            <person name="Horwitz B.A."/>
            <person name="Barry K.W."/>
            <person name="Condon B.J."/>
            <person name="Copeland A.C."/>
            <person name="Dhillon B."/>
            <person name="Glaser F."/>
            <person name="Hesse C.N."/>
            <person name="Kosti I."/>
            <person name="LaButti K."/>
            <person name="Lindquist E.A."/>
            <person name="Lucas S."/>
            <person name="Salamov A.A."/>
            <person name="Bradshaw R.E."/>
            <person name="Ciuffetti L."/>
            <person name="Hamelin R.C."/>
            <person name="Kema G.H.J."/>
            <person name="Lawrence C."/>
            <person name="Scott J.A."/>
            <person name="Spatafora J.W."/>
            <person name="Turgeon B.G."/>
            <person name="de Wit P.J.G.M."/>
            <person name="Zhong S."/>
            <person name="Goodwin S.B."/>
            <person name="Grigoriev I.V."/>
        </authorList>
    </citation>
    <scope>NUCLEOTIDE SEQUENCE [LARGE SCALE GENOMIC DNA]</scope>
    <source>
        <strain evidence="1 2">CIRAD86</strain>
    </source>
</reference>
<gene>
    <name evidence="1" type="ORF">MYCFIDRAFT_195623</name>
</gene>
<dbReference type="EMBL" id="KB446557">
    <property type="protein sequence ID" value="EME84624.1"/>
    <property type="molecule type" value="Genomic_DNA"/>
</dbReference>
<dbReference type="AlphaFoldDB" id="M3A0D7"/>
<dbReference type="HOGENOM" id="CLU_1366768_0_0_1"/>
<evidence type="ECO:0000313" key="1">
    <source>
        <dbReference type="EMBL" id="EME84624.1"/>
    </source>
</evidence>
<dbReference type="PANTHER" id="PTHR42085">
    <property type="entry name" value="F-BOX DOMAIN-CONTAINING PROTEIN"/>
    <property type="match status" value="1"/>
</dbReference>
<evidence type="ECO:0000313" key="2">
    <source>
        <dbReference type="Proteomes" id="UP000016932"/>
    </source>
</evidence>